<dbReference type="Gene3D" id="3.20.20.410">
    <property type="entry name" value="Protein of unknown function UPF0759"/>
    <property type="match status" value="1"/>
</dbReference>
<dbReference type="PANTHER" id="PTHR30348">
    <property type="entry name" value="UNCHARACTERIZED PROTEIN YECE"/>
    <property type="match status" value="1"/>
</dbReference>
<evidence type="ECO:0000313" key="2">
    <source>
        <dbReference type="EMBL" id="PRW59561.1"/>
    </source>
</evidence>
<reference evidence="2 3" key="1">
    <citation type="journal article" date="2018" name="Plant J.">
        <title>Genome sequences of Chlorella sorokiniana UTEX 1602 and Micractinium conductrix SAG 241.80: implications to maltose excretion by a green alga.</title>
        <authorList>
            <person name="Arriola M.B."/>
            <person name="Velmurugan N."/>
            <person name="Zhang Y."/>
            <person name="Plunkett M.H."/>
            <person name="Hondzo H."/>
            <person name="Barney B.M."/>
        </authorList>
    </citation>
    <scope>NUCLEOTIDE SEQUENCE [LARGE SCALE GENOMIC DNA]</scope>
    <source>
        <strain evidence="3">UTEX 1602</strain>
    </source>
</reference>
<dbReference type="AlphaFoldDB" id="A0A2P6TZR5"/>
<organism evidence="2 3">
    <name type="scientific">Chlorella sorokiniana</name>
    <name type="common">Freshwater green alga</name>
    <dbReference type="NCBI Taxonomy" id="3076"/>
    <lineage>
        <taxon>Eukaryota</taxon>
        <taxon>Viridiplantae</taxon>
        <taxon>Chlorophyta</taxon>
        <taxon>core chlorophytes</taxon>
        <taxon>Trebouxiophyceae</taxon>
        <taxon>Chlorellales</taxon>
        <taxon>Chlorellaceae</taxon>
        <taxon>Chlorella clade</taxon>
        <taxon>Chlorella</taxon>
    </lineage>
</organism>
<dbReference type="InterPro" id="IPR036520">
    <property type="entry name" value="UPF0759_sf"/>
</dbReference>
<dbReference type="PANTHER" id="PTHR30348:SF4">
    <property type="entry name" value="DUF72 DOMAIN-CONTAINING PROTEIN"/>
    <property type="match status" value="1"/>
</dbReference>
<proteinExistence type="predicted"/>
<dbReference type="Pfam" id="PF01904">
    <property type="entry name" value="DUF72"/>
    <property type="match status" value="1"/>
</dbReference>
<dbReference type="OrthoDB" id="10267663at2759"/>
<dbReference type="SUPFAM" id="SSF117396">
    <property type="entry name" value="TM1631-like"/>
    <property type="match status" value="1"/>
</dbReference>
<comment type="caution">
    <text evidence="2">The sequence shown here is derived from an EMBL/GenBank/DDBJ whole genome shotgun (WGS) entry which is preliminary data.</text>
</comment>
<dbReference type="InterPro" id="IPR002763">
    <property type="entry name" value="DUF72"/>
</dbReference>
<feature type="region of interest" description="Disordered" evidence="1">
    <location>
        <begin position="1"/>
        <end position="72"/>
    </location>
</feature>
<feature type="compositionally biased region" description="Low complexity" evidence="1">
    <location>
        <begin position="40"/>
        <end position="63"/>
    </location>
</feature>
<dbReference type="EMBL" id="LHPG02000003">
    <property type="protein sequence ID" value="PRW59561.1"/>
    <property type="molecule type" value="Genomic_DNA"/>
</dbReference>
<accession>A0A2P6TZR5</accession>
<sequence>MPNTRSAAARGTAGPSTSAEERAEKPKSAGAQPKARKSGRATTAAAAAAAAAGAAEEAPAAEAPRSKRQRKEVALPELAGLPCFPAGPSLVRVGTSGLPQRLEWERYAQEFDMLTLVGASRVVAKQAPQLYSHYKRLNVDDNFIGSWTRFWASCQRLRPHLGLVLFQFPSNFRTTAAAKGKGQPTINNIDRLRRLGEVLPAGERFVFEFRDASWFCQEVYDVLRAHNWCLAITVLTDLPGNRKRKEDSWIGSLTPGPNPPPVAYPLDCCDWGVYVRFHGSTGQYRGAYGATEMAKWAGWAAKWTAQGREAWFAFNNDNLAAKSALPAAVLDCRDLASALRQCKLWH</sequence>
<protein>
    <submittedName>
        <fullName evidence="2">Uncharacterized protein</fullName>
    </submittedName>
</protein>
<name>A0A2P6TZR5_CHLSO</name>
<keyword evidence="3" id="KW-1185">Reference proteome</keyword>
<gene>
    <name evidence="2" type="ORF">C2E21_1706</name>
</gene>
<dbReference type="Proteomes" id="UP000239899">
    <property type="component" value="Unassembled WGS sequence"/>
</dbReference>
<evidence type="ECO:0000256" key="1">
    <source>
        <dbReference type="SAM" id="MobiDB-lite"/>
    </source>
</evidence>
<evidence type="ECO:0000313" key="3">
    <source>
        <dbReference type="Proteomes" id="UP000239899"/>
    </source>
</evidence>